<accession>A0ACB1B4Y6</accession>
<dbReference type="EMBL" id="CAVMJV010000194">
    <property type="protein sequence ID" value="CAK5123545.1"/>
    <property type="molecule type" value="Genomic_DNA"/>
</dbReference>
<sequence length="3346" mass="371447">MQHDQFLLIISVLLTILIRISTAINQIDYGHPLYELQLGQPADKEIYHLQRDVVEGVANIQPPPPPDVSSLTFVFDATGSMNDDLNQVRHGAKGIFETVMKQRKKLIYNFILVLFHDPGRLIIFLDPFITTDPDLFQQQLASVSVQGGGDCPEMALSGIKKALEVSLPGSYIYVFTDARSKDFHLESAVLNLIQEKQSSVVFVMTGDCGNRSAPGYKVFERIAAASFGQVFHLEKSHVNTVLEYVRHSVARRKVHILYEVREHGQTHTRWIIMILFLLTIKCSLVPIDTSFSELVVSLAGVRDDTDLMDIELVDPHNRRIDKYEHDDGTINLKNIKLIRLLSPVPGIWRVRTSSRLKHTLLIFGHGDIDFKYGFAAQPVSSIDLTHPRPVAGQPTYLLIKMTGLRPPGALEHVSLVDYSGNELYRNESRLYPGDGSYLHLVGPLIPPKIFFFVRNYDFLRITPTAIAAVDVVGPRAYMAERFTANAYNAINLTCSIESRVPFTVHWLFGSRTIGGPLFYEHTDTSTWTIDSVTPAHRGYYTCLVVSSLGNHSVSTFLESKELPPDIVSMRNVSVMLHETAFLHCITQSIERPRINWMHNHSLNVGNSAKTYTYDNGTLRIHDATFDDVGIYSCFARTSGGQSEETAWLTVMQPPSVRVEPRELYSVEGTTFTLKCITTGVPKPEVAWFFRGSPIFSDPKFYISQRDELIVSDVEDEDEGSYSCQAKNLAGNAIASAYVQIAVPPTIHVSQNKQMITKDDSIILDCQDGRQLFNDRYIQIQEGGRLTIPRADISDAGTYACKAENIAGSAIKPLTLGVGSPPTILPSPETVYVQIGQTATLNCRVDGNPKPQIQWLKNGSPIDALIEEQLRYSHLPDDSLHIRGASLSDQSTFTCIVRNQFGEQRKRTNLVITGLVSPVLASLPSKMELVEGRDLQINCVVLLGNPRPEIEWFKVSKFLKDKISKHFGSFKDGQPLSKAISKEHVIFLRDGSLLLKNGSDAHKGTYTCKANSAAGNALQDVNVQLIMKPRMLQTDIEDVLVAIDGAQLEIPCPVLVPEGQVRPKVLWAHDSQPLNVNTPEYIVLPNLSLRILRVSSAHIGRYTCTAVNEAGKLEKTTLVLAPPKVGNDAMLEVMQGEVLPMNCDLQNPGESTTITWLFNNSTNLPINVSIQSDGAWLHIVDAQIANHQGTYTCLVENSVGKARREFNVNILEPPRFIDTTNTKYLLLEGQTIMLDCTLKGAPWPKIVWKKNNKPLELDDSLNDLRDDAEPLYQLIDNDQILHISEVDVRHAGRYSCLAESRAGRAEKDISVSLLTSPVMALDRTNIEMIENESHTLDCPLENDGGSTTELHWTKDEMPIGQAIEQQSQSQSHIQVSVSQYHSYTKLQRSMSGKKLHLMKAQRMDSGAYKCIAKNAAGLAEAIINVLVLVPPRIEDPHGYRTLEALVNDSVQIDCIASGVPTPKIEWSHNGRSLSSEDSASLYFENGRSKLHILSVEPKNAGIYSCTATNKAGNSDMDIFLDVIGPPTIRAPATELNVIEGSEQRLECVVGGHPSPRVEWRKSGSSDNDPLAVQQQQQEEDKHTEEHAIFTEHSYFLHIHSAGQQHAGRYTCIAKNKGGEDRLAIQLNVLVPPSIDEGERLLRVIEGGTASFECPAKGSPTPKILWRRMPLGTVLNSEDENVQLEGIGVNRNILLIKALKPEDAGRYMCEASNEAGNATAEFMLEILRRPILFANPSNLLLRVLEGAQAKFECQANGNPEPSVSWLRAGRPIGEETSSSNNNLIFSPRGDSLMLVKARRSDSGEYTCRLNNSVGEAEATFTLTVLVPPHINETLDQNPRALRNQEIRLNCPGFPTPTVQWLKDGKQIHFTERIIRGKIPDYQNDLWLEAVNANDAGRYTCQAVNEVGQLNTDFELEVIAPPEFASEGKRNFEVIEGDSVTLVCPVEANPFPGITWLHGADPIDTKNAYFSDDKKNLTLLHVSLSDGGKYICNATNEAGNSELDLQLRVFVPPKIDKSNLVASPLAILGKDMFLECPASGTPQPYVLWHKDERQITQLAQKYLLKDTNQTLSIKNIIPEDQGLYTCIVQNEEVLLPPEMEEETAKPGDGRVPGPPLSKQEGEQLELECPLKIKSASLLKQITESLTEEEIWRRMEEDFDDGRRLRIAWSKDGRPLEPGLNANIEISEYPGKRLQLHTTSISDSGEYKCIASNRAGQSYVKFLVEILCMLFYFLLQISPLHLINYGNPPPTIRWFLNGVDIAKNKNFRTRYRLLDQGHGLELQPTTQDDIGLWTCQAENAAGSSVANISLDVWVVPTTKMQVEDSNPMKPLGSSLTLLCAVNGNPEPVIHWSLRGQTIIPSPGRLTISDGGQRLEILNLRSEDAGEYRCEAQNEVGDSSDSIKIDILGNTLREYLINHYLIFNKVPPKIDKEAVELNPRLPLGRSFTLFCDVKAKPEAKITWTFNGISLENGGGLPFLSIDNGKRKFLQIDNISLLHRGIYRCNAFNAAGNDSIEYKIDVFDPPKIELRGGTTQVLENHDVVLACNASGEPPPVIAWQRNGVLVETGARYSVENSFLKVVDVRSSDSGIYVCVATNEAGTDQQAFTLEVLVLPKVSLPSQLPTQLSVPLGGNITLGPCKGQGYPPPHLLWSIADKNKNDDFVPINSSTMAFRKEDYKIINNDSNTTSSLYLLNVKEQKDNSLQFRCSATNSAGASHIEFNVSIIVPPVLVDNNNAAARELRIIEGQLINIPCGVRLTGQNDNIQWTHNGKSMEINQRLQQNNEVEPLIIKNITLKAAGNYTCSVRNSAGSVNSTVRVVVGIPPKVDKNNGIRVAVSRGNTAQLHCEAFGFPPPKIHWLRDQMPLNKYMPTAVTGSEQSTSGVVVSENKRTATAILHDIKIEHAGFYNCKAENWAGIDNKTVELVVLIRPMILPERDQIRVESGDIAIITCNSSGTPKPTISWQKISDPQKDIVADLKSMGNFQSQIFIFTEYFISDDGNSLTILNVGKDDHGIYRCIAKNEAGQAIGIRKIDVKLSQGERSVNTKRDRIYVECDENGVPIKSTYVKARGDRPQQSNDPYIHWTEESDVDALLLNGTDGLMTLCMPKMDDESNVMNRETRRVSPLPSANLSCSSSNCQYKCQDLANGTSKCICPDGYSLSEDGRCLDLDECKNDIYPCVSDQLCFNKLGTFSCINNLCPPKFHLDKTNQQCLPSCQNCTELPIRLYMLGLPKGVAVNTALLRLSAHDKNGRLLKRTKFNIRAESNSFSTNALNDQNSISYRPERFHFGITAENDGRATLHSRRLLLPGSEFLLSIQSTSSNDTSDKELKSTELGKWVANYMVLIAVSENLF</sequence>
<comment type="caution">
    <text evidence="1">The sequence shown here is derived from an EMBL/GenBank/DDBJ whole genome shotgun (WGS) entry which is preliminary data.</text>
</comment>
<reference evidence="1" key="1">
    <citation type="submission" date="2023-11" db="EMBL/GenBank/DDBJ databases">
        <authorList>
            <person name="Poullet M."/>
        </authorList>
    </citation>
    <scope>NUCLEOTIDE SEQUENCE</scope>
    <source>
        <strain evidence="1">E1834</strain>
    </source>
</reference>
<proteinExistence type="predicted"/>
<evidence type="ECO:0000313" key="2">
    <source>
        <dbReference type="Proteomes" id="UP001497535"/>
    </source>
</evidence>
<protein>
    <submittedName>
        <fullName evidence="1">Uncharacterized protein</fullName>
    </submittedName>
</protein>
<organism evidence="1 2">
    <name type="scientific">Meloidogyne enterolobii</name>
    <name type="common">Root-knot nematode worm</name>
    <name type="synonym">Meloidogyne mayaguensis</name>
    <dbReference type="NCBI Taxonomy" id="390850"/>
    <lineage>
        <taxon>Eukaryota</taxon>
        <taxon>Metazoa</taxon>
        <taxon>Ecdysozoa</taxon>
        <taxon>Nematoda</taxon>
        <taxon>Chromadorea</taxon>
        <taxon>Rhabditida</taxon>
        <taxon>Tylenchina</taxon>
        <taxon>Tylenchomorpha</taxon>
        <taxon>Tylenchoidea</taxon>
        <taxon>Meloidogynidae</taxon>
        <taxon>Meloidogyninae</taxon>
        <taxon>Meloidogyne</taxon>
    </lineage>
</organism>
<evidence type="ECO:0000313" key="1">
    <source>
        <dbReference type="EMBL" id="CAK5123545.1"/>
    </source>
</evidence>
<keyword evidence="2" id="KW-1185">Reference proteome</keyword>
<dbReference type="Proteomes" id="UP001497535">
    <property type="component" value="Unassembled WGS sequence"/>
</dbReference>
<gene>
    <name evidence="1" type="ORF">MENTE1834_LOCUS47503</name>
</gene>
<name>A0ACB1B4Y6_MELEN</name>